<evidence type="ECO:0000313" key="2">
    <source>
        <dbReference type="Proteomes" id="UP000243904"/>
    </source>
</evidence>
<proteinExistence type="predicted"/>
<dbReference type="Proteomes" id="UP000243904">
    <property type="component" value="Chromosome I"/>
</dbReference>
<dbReference type="AlphaFoldDB" id="A0A1H2BFF8"/>
<reference evidence="2" key="1">
    <citation type="submission" date="2016-10" db="EMBL/GenBank/DDBJ databases">
        <authorList>
            <person name="Varghese N."/>
            <person name="Submissions S."/>
        </authorList>
    </citation>
    <scope>NUCLEOTIDE SEQUENCE [LARGE SCALE GENOMIC DNA]</scope>
    <source>
        <strain evidence="2">GAS369</strain>
    </source>
</reference>
<organism evidence="1 2">
    <name type="scientific">Bradyrhizobium canariense</name>
    <dbReference type="NCBI Taxonomy" id="255045"/>
    <lineage>
        <taxon>Bacteria</taxon>
        <taxon>Pseudomonadati</taxon>
        <taxon>Pseudomonadota</taxon>
        <taxon>Alphaproteobacteria</taxon>
        <taxon>Hyphomicrobiales</taxon>
        <taxon>Nitrobacteraceae</taxon>
        <taxon>Bradyrhizobium</taxon>
    </lineage>
</organism>
<accession>A0A1H2BFF8</accession>
<name>A0A1H2BFF8_9BRAD</name>
<dbReference type="EMBL" id="LT629750">
    <property type="protein sequence ID" value="SDT56639.1"/>
    <property type="molecule type" value="Genomic_DNA"/>
</dbReference>
<sequence>MAAGQIATQTLLSLLINLYIGGCDDRDEAKRESTGAAENMLDTAAIPDVSAADQKAARDQAKVLVRALISGGRTN</sequence>
<gene>
    <name evidence="1" type="ORF">SAMN05444158_7093</name>
</gene>
<keyword evidence="2" id="KW-1185">Reference proteome</keyword>
<protein>
    <submittedName>
        <fullName evidence="1">Uncharacterized protein</fullName>
    </submittedName>
</protein>
<evidence type="ECO:0000313" key="1">
    <source>
        <dbReference type="EMBL" id="SDT56639.1"/>
    </source>
</evidence>